<evidence type="ECO:0000256" key="3">
    <source>
        <dbReference type="ARBA" id="ARBA00022692"/>
    </source>
</evidence>
<dbReference type="InterPro" id="IPR000276">
    <property type="entry name" value="GPCR_Rhodpsn"/>
</dbReference>
<evidence type="ECO:0000313" key="13">
    <source>
        <dbReference type="Proteomes" id="UP000812440"/>
    </source>
</evidence>
<dbReference type="Gene3D" id="1.20.1070.10">
    <property type="entry name" value="Rhodopsin 7-helix transmembrane proteins"/>
    <property type="match status" value="1"/>
</dbReference>
<evidence type="ECO:0000256" key="4">
    <source>
        <dbReference type="ARBA" id="ARBA00022989"/>
    </source>
</evidence>
<feature type="transmembrane region" description="Helical" evidence="10">
    <location>
        <begin position="12"/>
        <end position="34"/>
    </location>
</feature>
<dbReference type="SUPFAM" id="SSF81321">
    <property type="entry name" value="Family A G protein-coupled receptor-like"/>
    <property type="match status" value="1"/>
</dbReference>
<dbReference type="Proteomes" id="UP000812440">
    <property type="component" value="Chromosome 7"/>
</dbReference>
<keyword evidence="13" id="KW-1185">Reference proteome</keyword>
<keyword evidence="8 9" id="KW-0807">Transducer</keyword>
<name>A0A8T2IS16_9PIPI</name>
<evidence type="ECO:0000256" key="6">
    <source>
        <dbReference type="ARBA" id="ARBA00023136"/>
    </source>
</evidence>
<dbReference type="InterPro" id="IPR013312">
    <property type="entry name" value="GPR40-rel_orph"/>
</dbReference>
<protein>
    <recommendedName>
        <fullName evidence="11">G-protein coupled receptors family 1 profile domain-containing protein</fullName>
    </recommendedName>
</protein>
<evidence type="ECO:0000256" key="7">
    <source>
        <dbReference type="ARBA" id="ARBA00023170"/>
    </source>
</evidence>
<sequence length="318" mass="36669">MASIDAGPALLLVVYIITFVAGLPLNVLAFVMLIRKFRQKLLSIDILLFNLTVSDLLLLVFLPFRMVEAASGMKWPMPYIFCPLSTFMYFSSIYITSLILMVISVERYLTVAFPIKYELLKKPRYSIVGSVCVLIIVAINCSPVFLINFLPHEEENKINNSVCYSHFSPAQIRVLLPIRLELFLLLFCIPFLVTSFCCINFVRIMVTQFQIRRRRKLRAIGMMVTTFINFIVCFLPYNVSHVVGFIQGETPRWRNYALLLSTFNALVDPVIFYFCSVTFQKMILEALEDVSLVIRLAFSIQNDLYKNLWQLCTLENPN</sequence>
<dbReference type="AlphaFoldDB" id="A0A8T2IS16"/>
<comment type="similarity">
    <text evidence="9">Belongs to the G-protein coupled receptor 1 family.</text>
</comment>
<keyword evidence="6 10" id="KW-0472">Membrane</keyword>
<keyword evidence="4 10" id="KW-1133">Transmembrane helix</keyword>
<dbReference type="PRINTS" id="PR00237">
    <property type="entry name" value="GPCRRHODOPSN"/>
</dbReference>
<feature type="transmembrane region" description="Helical" evidence="10">
    <location>
        <begin position="125"/>
        <end position="150"/>
    </location>
</feature>
<evidence type="ECO:0000259" key="11">
    <source>
        <dbReference type="PROSITE" id="PS50262"/>
    </source>
</evidence>
<keyword evidence="2" id="KW-1003">Cell membrane</keyword>
<gene>
    <name evidence="12" type="ORF">GDO86_012191</name>
</gene>
<dbReference type="PANTHER" id="PTHR45822:SF5">
    <property type="entry name" value="FREE FATTY ACID RECEPTOR 2"/>
    <property type="match status" value="1"/>
</dbReference>
<dbReference type="GO" id="GO:0071398">
    <property type="term" value="P:cellular response to fatty acid"/>
    <property type="evidence" value="ECO:0007669"/>
    <property type="project" value="TreeGrafter"/>
</dbReference>
<evidence type="ECO:0000256" key="1">
    <source>
        <dbReference type="ARBA" id="ARBA00004651"/>
    </source>
</evidence>
<proteinExistence type="inferred from homology"/>
<dbReference type="GO" id="GO:0004930">
    <property type="term" value="F:G protein-coupled receptor activity"/>
    <property type="evidence" value="ECO:0007669"/>
    <property type="project" value="UniProtKB-KW"/>
</dbReference>
<comment type="subcellular location">
    <subcellularLocation>
        <location evidence="1">Cell membrane</location>
        <topology evidence="1">Multi-pass membrane protein</topology>
    </subcellularLocation>
</comment>
<accession>A0A8T2IS16</accession>
<dbReference type="PROSITE" id="PS00237">
    <property type="entry name" value="G_PROTEIN_RECEP_F1_1"/>
    <property type="match status" value="1"/>
</dbReference>
<feature type="transmembrane region" description="Helical" evidence="10">
    <location>
        <begin position="46"/>
        <end position="67"/>
    </location>
</feature>
<evidence type="ECO:0000256" key="5">
    <source>
        <dbReference type="ARBA" id="ARBA00023040"/>
    </source>
</evidence>
<reference evidence="12" key="1">
    <citation type="thesis" date="2020" institute="ProQuest LLC" country="789 East Eisenhower Parkway, Ann Arbor, MI, USA">
        <title>Comparative Genomics and Chromosome Evolution.</title>
        <authorList>
            <person name="Mudd A.B."/>
        </authorList>
    </citation>
    <scope>NUCLEOTIDE SEQUENCE</scope>
    <source>
        <strain evidence="12">Female2</strain>
        <tissue evidence="12">Blood</tissue>
    </source>
</reference>
<dbReference type="Pfam" id="PF00001">
    <property type="entry name" value="7tm_1"/>
    <property type="match status" value="1"/>
</dbReference>
<organism evidence="12 13">
    <name type="scientific">Hymenochirus boettgeri</name>
    <name type="common">Congo dwarf clawed frog</name>
    <dbReference type="NCBI Taxonomy" id="247094"/>
    <lineage>
        <taxon>Eukaryota</taxon>
        <taxon>Metazoa</taxon>
        <taxon>Chordata</taxon>
        <taxon>Craniata</taxon>
        <taxon>Vertebrata</taxon>
        <taxon>Euteleostomi</taxon>
        <taxon>Amphibia</taxon>
        <taxon>Batrachia</taxon>
        <taxon>Anura</taxon>
        <taxon>Pipoidea</taxon>
        <taxon>Pipidae</taxon>
        <taxon>Pipinae</taxon>
        <taxon>Hymenochirus</taxon>
    </lineage>
</organism>
<evidence type="ECO:0000256" key="9">
    <source>
        <dbReference type="RuleBase" id="RU000688"/>
    </source>
</evidence>
<dbReference type="InterPro" id="IPR017452">
    <property type="entry name" value="GPCR_Rhodpsn_7TM"/>
</dbReference>
<feature type="transmembrane region" description="Helical" evidence="10">
    <location>
        <begin position="257"/>
        <end position="275"/>
    </location>
</feature>
<keyword evidence="7 9" id="KW-0675">Receptor</keyword>
<dbReference type="PROSITE" id="PS50262">
    <property type="entry name" value="G_PROTEIN_RECEP_F1_2"/>
    <property type="match status" value="1"/>
</dbReference>
<evidence type="ECO:0000256" key="2">
    <source>
        <dbReference type="ARBA" id="ARBA00022475"/>
    </source>
</evidence>
<comment type="caution">
    <text evidence="12">The sequence shown here is derived from an EMBL/GenBank/DDBJ whole genome shotgun (WGS) entry which is preliminary data.</text>
</comment>
<evidence type="ECO:0000256" key="8">
    <source>
        <dbReference type="ARBA" id="ARBA00023224"/>
    </source>
</evidence>
<keyword evidence="3 9" id="KW-0812">Transmembrane</keyword>
<feature type="transmembrane region" description="Helical" evidence="10">
    <location>
        <begin position="87"/>
        <end position="105"/>
    </location>
</feature>
<keyword evidence="5 9" id="KW-0297">G-protein coupled receptor</keyword>
<dbReference type="PANTHER" id="PTHR45822">
    <property type="entry name" value="FREE FATTY ACID RECEPTOR 2-RELATED"/>
    <property type="match status" value="1"/>
</dbReference>
<dbReference type="EMBL" id="JAACNH010000008">
    <property type="protein sequence ID" value="KAG8433738.1"/>
    <property type="molecule type" value="Genomic_DNA"/>
</dbReference>
<dbReference type="OrthoDB" id="5961208at2759"/>
<dbReference type="PRINTS" id="PR01904">
    <property type="entry name" value="GPR40FAMILY"/>
</dbReference>
<feature type="transmembrane region" description="Helical" evidence="10">
    <location>
        <begin position="182"/>
        <end position="205"/>
    </location>
</feature>
<evidence type="ECO:0000256" key="10">
    <source>
        <dbReference type="SAM" id="Phobius"/>
    </source>
</evidence>
<evidence type="ECO:0000313" key="12">
    <source>
        <dbReference type="EMBL" id="KAG8433738.1"/>
    </source>
</evidence>
<feature type="domain" description="G-protein coupled receptors family 1 profile" evidence="11">
    <location>
        <begin position="25"/>
        <end position="272"/>
    </location>
</feature>
<dbReference type="GO" id="GO:0005886">
    <property type="term" value="C:plasma membrane"/>
    <property type="evidence" value="ECO:0007669"/>
    <property type="project" value="UniProtKB-SubCell"/>
</dbReference>
<feature type="transmembrane region" description="Helical" evidence="10">
    <location>
        <begin position="217"/>
        <end position="237"/>
    </location>
</feature>
<dbReference type="CDD" id="cd15170">
    <property type="entry name" value="7tmA_FFAR2_FFAR3"/>
    <property type="match status" value="1"/>
</dbReference>